<accession>A0A8S2X1P5</accession>
<dbReference type="EMBL" id="CAJOBA010088551">
    <property type="protein sequence ID" value="CAF4473986.1"/>
    <property type="molecule type" value="Genomic_DNA"/>
</dbReference>
<evidence type="ECO:0000313" key="2">
    <source>
        <dbReference type="EMBL" id="CAF4473986.1"/>
    </source>
</evidence>
<proteinExistence type="predicted"/>
<gene>
    <name evidence="1" type="ORF">OVA965_LOCUS44186</name>
    <name evidence="2" type="ORF">TMI583_LOCUS46833</name>
</gene>
<protein>
    <recommendedName>
        <fullName evidence="4">Ankyrin repeat protein</fullName>
    </recommendedName>
</protein>
<evidence type="ECO:0000313" key="1">
    <source>
        <dbReference type="EMBL" id="CAF1639467.1"/>
    </source>
</evidence>
<evidence type="ECO:0008006" key="4">
    <source>
        <dbReference type="Google" id="ProtNLM"/>
    </source>
</evidence>
<dbReference type="Pfam" id="PF12796">
    <property type="entry name" value="Ank_2"/>
    <property type="match status" value="1"/>
</dbReference>
<organism evidence="2 3">
    <name type="scientific">Didymodactylos carnosus</name>
    <dbReference type="NCBI Taxonomy" id="1234261"/>
    <lineage>
        <taxon>Eukaryota</taxon>
        <taxon>Metazoa</taxon>
        <taxon>Spiralia</taxon>
        <taxon>Gnathifera</taxon>
        <taxon>Rotifera</taxon>
        <taxon>Eurotatoria</taxon>
        <taxon>Bdelloidea</taxon>
        <taxon>Philodinida</taxon>
        <taxon>Philodinidae</taxon>
        <taxon>Didymodactylos</taxon>
    </lineage>
</organism>
<dbReference type="InterPro" id="IPR036770">
    <property type="entry name" value="Ankyrin_rpt-contain_sf"/>
</dbReference>
<evidence type="ECO:0000313" key="3">
    <source>
        <dbReference type="Proteomes" id="UP000682733"/>
    </source>
</evidence>
<dbReference type="Gene3D" id="1.25.40.20">
    <property type="entry name" value="Ankyrin repeat-containing domain"/>
    <property type="match status" value="1"/>
</dbReference>
<dbReference type="SUPFAM" id="SSF48403">
    <property type="entry name" value="Ankyrin repeat"/>
    <property type="match status" value="1"/>
</dbReference>
<dbReference type="Proteomes" id="UP000682733">
    <property type="component" value="Unassembled WGS sequence"/>
</dbReference>
<dbReference type="EMBL" id="CAJNOK010061861">
    <property type="protein sequence ID" value="CAF1639467.1"/>
    <property type="molecule type" value="Genomic_DNA"/>
</dbReference>
<sequence length="196" mass="22798">AINNDSIKMVQLLLDYNADLEQRDIYYDNAFIKACRKPSYTMMNFLLTKDKTSNMINSLNRSNETVLFDAIREGNVQLTKYLLEKNIKFQLKNTSGNTAFDTGLDELQSMIIKSIQVFRFRTTLLCLEEMISHLYKNDLDNEKKSSLLEIINQLNQLDQKSINQMNDERTTLITSLIENLKILTSGEQYLKDYVLV</sequence>
<reference evidence="2" key="1">
    <citation type="submission" date="2021-02" db="EMBL/GenBank/DDBJ databases">
        <authorList>
            <person name="Nowell W R."/>
        </authorList>
    </citation>
    <scope>NUCLEOTIDE SEQUENCE</scope>
</reference>
<comment type="caution">
    <text evidence="2">The sequence shown here is derived from an EMBL/GenBank/DDBJ whole genome shotgun (WGS) entry which is preliminary data.</text>
</comment>
<dbReference type="Proteomes" id="UP000677228">
    <property type="component" value="Unassembled WGS sequence"/>
</dbReference>
<dbReference type="InterPro" id="IPR002110">
    <property type="entry name" value="Ankyrin_rpt"/>
</dbReference>
<dbReference type="AlphaFoldDB" id="A0A8S2X1P5"/>
<name>A0A8S2X1P5_9BILA</name>
<feature type="non-terminal residue" evidence="2">
    <location>
        <position position="1"/>
    </location>
</feature>